<dbReference type="GO" id="GO:0006362">
    <property type="term" value="P:transcription elongation by RNA polymerase I"/>
    <property type="evidence" value="ECO:0007669"/>
    <property type="project" value="UniProtKB-ARBA"/>
</dbReference>
<feature type="region of interest" description="Disordered" evidence="8">
    <location>
        <begin position="238"/>
        <end position="280"/>
    </location>
</feature>
<comment type="function">
    <text evidence="7">DNA-dependent RNA polymerase which catalyzes the transcription of DNA into RNA using the four ribonucleoside triphosphates as substrates.</text>
</comment>
<dbReference type="InterPro" id="IPR041178">
    <property type="entry name" value="RPA43_OB"/>
</dbReference>
<feature type="region of interest" description="Disordered" evidence="8">
    <location>
        <begin position="67"/>
        <end position="100"/>
    </location>
</feature>
<gene>
    <name evidence="10" type="ORF">GQ43DRAFT_439953</name>
</gene>
<comment type="caution">
    <text evidence="10">The sequence shown here is derived from an EMBL/GenBank/DDBJ whole genome shotgun (WGS) entry which is preliminary data.</text>
</comment>
<evidence type="ECO:0000256" key="8">
    <source>
        <dbReference type="SAM" id="MobiDB-lite"/>
    </source>
</evidence>
<feature type="compositionally biased region" description="Acidic residues" evidence="8">
    <location>
        <begin position="88"/>
        <end position="100"/>
    </location>
</feature>
<evidence type="ECO:0000256" key="2">
    <source>
        <dbReference type="ARBA" id="ARBA00005930"/>
    </source>
</evidence>
<name>A0A9P4JPS5_9PLEO</name>
<dbReference type="Pfam" id="PF17875">
    <property type="entry name" value="RPA43_OB"/>
    <property type="match status" value="1"/>
</dbReference>
<protein>
    <recommendedName>
        <fullName evidence="7">DNA-directed RNA polymerase subunit</fullName>
    </recommendedName>
</protein>
<evidence type="ECO:0000256" key="7">
    <source>
        <dbReference type="RuleBase" id="RU369086"/>
    </source>
</evidence>
<evidence type="ECO:0000313" key="11">
    <source>
        <dbReference type="Proteomes" id="UP000799536"/>
    </source>
</evidence>
<feature type="compositionally biased region" description="Acidic residues" evidence="8">
    <location>
        <begin position="271"/>
        <end position="280"/>
    </location>
</feature>
<evidence type="ECO:0000256" key="1">
    <source>
        <dbReference type="ARBA" id="ARBA00004604"/>
    </source>
</evidence>
<comment type="similarity">
    <text evidence="2">Belongs to the eukaryotic RPA43 RNA polymerase subunit family.</text>
</comment>
<dbReference type="PANTHER" id="PTHR12709">
    <property type="entry name" value="DNA-DIRECTED RNA POLYMERASE II, III"/>
    <property type="match status" value="1"/>
</dbReference>
<dbReference type="AlphaFoldDB" id="A0A9P4JPS5"/>
<accession>A0A9P4JPS5</accession>
<keyword evidence="11" id="KW-1185">Reference proteome</keyword>
<dbReference type="EMBL" id="ML993947">
    <property type="protein sequence ID" value="KAF2202154.1"/>
    <property type="molecule type" value="Genomic_DNA"/>
</dbReference>
<dbReference type="Proteomes" id="UP000799536">
    <property type="component" value="Unassembled WGS sequence"/>
</dbReference>
<keyword evidence="4" id="KW-0597">Phosphoprotein</keyword>
<dbReference type="GO" id="GO:0005736">
    <property type="term" value="C:RNA polymerase I complex"/>
    <property type="evidence" value="ECO:0007669"/>
    <property type="project" value="UniProtKB-ARBA"/>
</dbReference>
<feature type="compositionally biased region" description="Basic residues" evidence="8">
    <location>
        <begin position="254"/>
        <end position="264"/>
    </location>
</feature>
<evidence type="ECO:0000259" key="9">
    <source>
        <dbReference type="Pfam" id="PF17875"/>
    </source>
</evidence>
<comment type="subcellular location">
    <subcellularLocation>
        <location evidence="1">Nucleus</location>
        <location evidence="1">Nucleolus</location>
    </subcellularLocation>
</comment>
<proteinExistence type="inferred from homology"/>
<dbReference type="PANTHER" id="PTHR12709:SF5">
    <property type="entry name" value="DNA-DIRECTED RNA POLYMERASE I SUBUNIT RPA43"/>
    <property type="match status" value="1"/>
</dbReference>
<keyword evidence="5 7" id="KW-0804">Transcription</keyword>
<dbReference type="GO" id="GO:0006361">
    <property type="term" value="P:transcription initiation at RNA polymerase I promoter"/>
    <property type="evidence" value="ECO:0007669"/>
    <property type="project" value="UniProtKB-ARBA"/>
</dbReference>
<dbReference type="InterPro" id="IPR036898">
    <property type="entry name" value="RNA_pol_Rpb7-like_N_sf"/>
</dbReference>
<dbReference type="Gene3D" id="3.30.1490.120">
    <property type="entry name" value="RNA polymerase Rpb7-like, N-terminal domain"/>
    <property type="match status" value="1"/>
</dbReference>
<evidence type="ECO:0000256" key="6">
    <source>
        <dbReference type="ARBA" id="ARBA00023242"/>
    </source>
</evidence>
<evidence type="ECO:0000256" key="5">
    <source>
        <dbReference type="ARBA" id="ARBA00023163"/>
    </source>
</evidence>
<sequence>MAPESSETQSLLHIETISQYVALPPSTLATPHTSLCASLFSPLLLTYYPPVRGIVLSYSNVKLSFSPNSPSIPSTSKSKSNRATSPTSDDDEEDEEEESEELLLKVVDEYSAVFTWATASFLVLRPEKNVWISGLISSQSESHIQISYLNAFSVSILRKDLPSDWEWVSDYTTTETAEGQQKWKEDGAVGGSGNGYFVNGEGEAVEGVLRVRIRDFDLRAKSGVSKGVLRIEGSLLKEEEETSRLAGDSAERRQSKKKQKKQKGTLREEGPAEGDAMEIS</sequence>
<dbReference type="Gene3D" id="2.40.50.1060">
    <property type="match status" value="1"/>
</dbReference>
<evidence type="ECO:0000313" key="10">
    <source>
        <dbReference type="EMBL" id="KAF2202154.1"/>
    </source>
</evidence>
<dbReference type="FunFam" id="3.30.1490.120:FF:000004">
    <property type="entry name" value="RNA polymerase I subunit Rpa43"/>
    <property type="match status" value="1"/>
</dbReference>
<organism evidence="10 11">
    <name type="scientific">Delitschia confertaspora ATCC 74209</name>
    <dbReference type="NCBI Taxonomy" id="1513339"/>
    <lineage>
        <taxon>Eukaryota</taxon>
        <taxon>Fungi</taxon>
        <taxon>Dikarya</taxon>
        <taxon>Ascomycota</taxon>
        <taxon>Pezizomycotina</taxon>
        <taxon>Dothideomycetes</taxon>
        <taxon>Pleosporomycetidae</taxon>
        <taxon>Pleosporales</taxon>
        <taxon>Delitschiaceae</taxon>
        <taxon>Delitschia</taxon>
    </lineage>
</organism>
<feature type="compositionally biased region" description="Low complexity" evidence="8">
    <location>
        <begin position="67"/>
        <end position="78"/>
    </location>
</feature>
<keyword evidence="6 7" id="KW-0539">Nucleus</keyword>
<dbReference type="InterPro" id="IPR045113">
    <property type="entry name" value="Rpb7-like"/>
</dbReference>
<dbReference type="OrthoDB" id="10250504at2759"/>
<reference evidence="10" key="1">
    <citation type="journal article" date="2020" name="Stud. Mycol.">
        <title>101 Dothideomycetes genomes: a test case for predicting lifestyles and emergence of pathogens.</title>
        <authorList>
            <person name="Haridas S."/>
            <person name="Albert R."/>
            <person name="Binder M."/>
            <person name="Bloem J."/>
            <person name="Labutti K."/>
            <person name="Salamov A."/>
            <person name="Andreopoulos B."/>
            <person name="Baker S."/>
            <person name="Barry K."/>
            <person name="Bills G."/>
            <person name="Bluhm B."/>
            <person name="Cannon C."/>
            <person name="Castanera R."/>
            <person name="Culley D."/>
            <person name="Daum C."/>
            <person name="Ezra D."/>
            <person name="Gonzalez J."/>
            <person name="Henrissat B."/>
            <person name="Kuo A."/>
            <person name="Liang C."/>
            <person name="Lipzen A."/>
            <person name="Lutzoni F."/>
            <person name="Magnuson J."/>
            <person name="Mondo S."/>
            <person name="Nolan M."/>
            <person name="Ohm R."/>
            <person name="Pangilinan J."/>
            <person name="Park H.-J."/>
            <person name="Ramirez L."/>
            <person name="Alfaro M."/>
            <person name="Sun H."/>
            <person name="Tritt A."/>
            <person name="Yoshinaga Y."/>
            <person name="Zwiers L.-H."/>
            <person name="Turgeon B."/>
            <person name="Goodwin S."/>
            <person name="Spatafora J."/>
            <person name="Crous P."/>
            <person name="Grigoriev I."/>
        </authorList>
    </citation>
    <scope>NUCLEOTIDE SEQUENCE</scope>
    <source>
        <strain evidence="10">ATCC 74209</strain>
    </source>
</reference>
<keyword evidence="3 7" id="KW-0240">DNA-directed RNA polymerase</keyword>
<evidence type="ECO:0000256" key="3">
    <source>
        <dbReference type="ARBA" id="ARBA00022478"/>
    </source>
</evidence>
<feature type="domain" description="RPA43 OB" evidence="9">
    <location>
        <begin position="126"/>
        <end position="236"/>
    </location>
</feature>
<evidence type="ECO:0000256" key="4">
    <source>
        <dbReference type="ARBA" id="ARBA00022553"/>
    </source>
</evidence>